<dbReference type="EMBL" id="CAFBMH010000079">
    <property type="protein sequence ID" value="CAB4918263.1"/>
    <property type="molecule type" value="Genomic_DNA"/>
</dbReference>
<evidence type="ECO:0000313" key="3">
    <source>
        <dbReference type="EMBL" id="CAB4918263.1"/>
    </source>
</evidence>
<proteinExistence type="predicted"/>
<evidence type="ECO:0000313" key="4">
    <source>
        <dbReference type="EMBL" id="CAB5000919.1"/>
    </source>
</evidence>
<dbReference type="PANTHER" id="PTHR36437:SF2">
    <property type="entry name" value="GLYOXALASE_BLEOMYCIN RESISTANCE PROTEIN_DIOXYGENASE"/>
    <property type="match status" value="1"/>
</dbReference>
<gene>
    <name evidence="1" type="ORF">UFOPK2754_03423</name>
    <name evidence="2" type="ORF">UFOPK3139_03105</name>
    <name evidence="3" type="ORF">UFOPK3543_01940</name>
    <name evidence="4" type="ORF">UFOPK3967_01623</name>
</gene>
<accession>A0A6J7HM53</accession>
<dbReference type="EMBL" id="CAFBOS010000097">
    <property type="protein sequence ID" value="CAB5000919.1"/>
    <property type="molecule type" value="Genomic_DNA"/>
</dbReference>
<sequence length="93" mass="10285">MANARQVTTNLSDRALLATVQPMSHPGQITLLVQDYDTAIAHFVDALGFTRDEARMKAAGATFCEEPRHENHGSVVVFDDISGNRWDLMQPKS</sequence>
<dbReference type="Gene3D" id="3.10.180.10">
    <property type="entry name" value="2,3-Dihydroxybiphenyl 1,2-Dioxygenase, domain 1"/>
    <property type="match status" value="1"/>
</dbReference>
<dbReference type="EMBL" id="CAFABA010000212">
    <property type="protein sequence ID" value="CAB4836661.1"/>
    <property type="molecule type" value="Genomic_DNA"/>
</dbReference>
<dbReference type="SUPFAM" id="SSF54593">
    <property type="entry name" value="Glyoxalase/Bleomycin resistance protein/Dihydroxybiphenyl dioxygenase"/>
    <property type="match status" value="1"/>
</dbReference>
<dbReference type="PANTHER" id="PTHR36437">
    <property type="entry name" value="GLYOXALASE/BLEOMYCIN RESISTANCE PROTEIN/DIOXYGENASE"/>
    <property type="match status" value="1"/>
</dbReference>
<evidence type="ECO:0000313" key="2">
    <source>
        <dbReference type="EMBL" id="CAB4836661.1"/>
    </source>
</evidence>
<dbReference type="AlphaFoldDB" id="A0A6J7HM53"/>
<dbReference type="InterPro" id="IPR029068">
    <property type="entry name" value="Glyas_Bleomycin-R_OHBP_Dase"/>
</dbReference>
<evidence type="ECO:0000313" key="1">
    <source>
        <dbReference type="EMBL" id="CAB4776826.1"/>
    </source>
</evidence>
<reference evidence="3" key="1">
    <citation type="submission" date="2020-05" db="EMBL/GenBank/DDBJ databases">
        <authorList>
            <person name="Chiriac C."/>
            <person name="Salcher M."/>
            <person name="Ghai R."/>
            <person name="Kavagutti S V."/>
        </authorList>
    </citation>
    <scope>NUCLEOTIDE SEQUENCE</scope>
</reference>
<dbReference type="EMBL" id="CAEZYR010000241">
    <property type="protein sequence ID" value="CAB4776826.1"/>
    <property type="molecule type" value="Genomic_DNA"/>
</dbReference>
<name>A0A6J7HM53_9ZZZZ</name>
<organism evidence="3">
    <name type="scientific">freshwater metagenome</name>
    <dbReference type="NCBI Taxonomy" id="449393"/>
    <lineage>
        <taxon>unclassified sequences</taxon>
        <taxon>metagenomes</taxon>
        <taxon>ecological metagenomes</taxon>
    </lineage>
</organism>
<protein>
    <submittedName>
        <fullName evidence="3">Unannotated protein</fullName>
    </submittedName>
</protein>